<reference evidence="2 3" key="1">
    <citation type="submission" date="2019-04" db="EMBL/GenBank/DDBJ databases">
        <title>Streptomyces oryziradicis sp. nov., a novel actinomycete isolated from rhizosphere soil of rice (Oryza sativa L.).</title>
        <authorList>
            <person name="Li C."/>
        </authorList>
    </citation>
    <scope>NUCLEOTIDE SEQUENCE [LARGE SCALE GENOMIC DNA]</scope>
    <source>
        <strain evidence="2 3">NEAU-C40</strain>
    </source>
</reference>
<evidence type="ECO:0000313" key="3">
    <source>
        <dbReference type="Proteomes" id="UP000305778"/>
    </source>
</evidence>
<organism evidence="2 3">
    <name type="scientific">Actinacidiphila oryziradicis</name>
    <dbReference type="NCBI Taxonomy" id="2571141"/>
    <lineage>
        <taxon>Bacteria</taxon>
        <taxon>Bacillati</taxon>
        <taxon>Actinomycetota</taxon>
        <taxon>Actinomycetes</taxon>
        <taxon>Kitasatosporales</taxon>
        <taxon>Streptomycetaceae</taxon>
        <taxon>Actinacidiphila</taxon>
    </lineage>
</organism>
<accession>A0A4U0SME1</accession>
<evidence type="ECO:0000313" key="2">
    <source>
        <dbReference type="EMBL" id="TKA11084.1"/>
    </source>
</evidence>
<evidence type="ECO:0000256" key="1">
    <source>
        <dbReference type="SAM" id="MobiDB-lite"/>
    </source>
</evidence>
<dbReference type="Proteomes" id="UP000305778">
    <property type="component" value="Unassembled WGS sequence"/>
</dbReference>
<name>A0A4U0SME1_9ACTN</name>
<dbReference type="OrthoDB" id="8421690at2"/>
<gene>
    <name evidence="2" type="ORF">FCI23_14170</name>
</gene>
<feature type="region of interest" description="Disordered" evidence="1">
    <location>
        <begin position="237"/>
        <end position="274"/>
    </location>
</feature>
<dbReference type="AlphaFoldDB" id="A0A4U0SME1"/>
<proteinExistence type="predicted"/>
<keyword evidence="3" id="KW-1185">Reference proteome</keyword>
<protein>
    <submittedName>
        <fullName evidence="2">Uncharacterized protein</fullName>
    </submittedName>
</protein>
<dbReference type="RefSeq" id="WP_136723955.1">
    <property type="nucleotide sequence ID" value="NZ_SUMC01000010.1"/>
</dbReference>
<dbReference type="EMBL" id="SUMC01000010">
    <property type="protein sequence ID" value="TKA11084.1"/>
    <property type="molecule type" value="Genomic_DNA"/>
</dbReference>
<comment type="caution">
    <text evidence="2">The sequence shown here is derived from an EMBL/GenBank/DDBJ whole genome shotgun (WGS) entry which is preliminary data.</text>
</comment>
<sequence length="322" mass="35738">MICGVAFAIQCRVDERRTITRPHSIRRLLRALPAAGATSLLDRSPEAWMTYLGFSNERGHIERRFLLDAIGYLRDVEEGVGWDAEFPRDVWLLRRLGFPGRDARFRFTGIEPLWLRQLTKRWARWRMSTGVALATVGADIRAITLFAQSFPSLRNGPEALTREVVEVHLAHLVERFPNPKSRTGQLSSLAGLRPAAVDLRPIAQYKPKAPRNHVSDTAEIPYGRCARCNRVVPLRDGTLAPHDSQPPLRTYCYGSNEAPAEAGQPDPGGQGCPRHGDWYLQTMPCACAPTPASQAPPLPLPDPWVLTGSTETHRAPAATCCP</sequence>